<dbReference type="RefSeq" id="WP_203629645.1">
    <property type="nucleotide sequence ID" value="NZ_BNJR01000010.1"/>
</dbReference>
<sequence>MNYFNHEFNAMKKKMQSIILYAFFTECVFLFFFAVVGKFDESDSGSLLTRFSGIVSLSGTVTMCVVSVYGAICASKLIVNNYIGFGKNETFLLPINRSSLFYTRLIALSVIITSEEFLGVLIANIVFMTSNMFLKLVVGSLLDYWIACIQTLTIIVSMSLAIVLLSVFIGLQRSSKVATVISSVVFVVLVSNITAILSITTANLMIICAISLLLITGFIGRVFGKRIEKTDAE</sequence>
<comment type="caution">
    <text evidence="2">The sequence shown here is derived from an EMBL/GenBank/DDBJ whole genome shotgun (WGS) entry which is preliminary data.</text>
</comment>
<name>A0ABQ3VXH1_9LACO</name>
<dbReference type="Proteomes" id="UP000604765">
    <property type="component" value="Unassembled WGS sequence"/>
</dbReference>
<feature type="transmembrane region" description="Helical" evidence="1">
    <location>
        <begin position="204"/>
        <end position="224"/>
    </location>
</feature>
<reference evidence="2 3" key="1">
    <citation type="journal article" date="2021" name="Int. J. Syst. Evol. Microbiol.">
        <title>Lentilactobacillus fungorum sp. nov., isolated from spent mushroom substrates.</title>
        <authorList>
            <person name="Tohno M."/>
            <person name="Tanizawa Y."/>
            <person name="Kojima Y."/>
            <person name="Sakamoto M."/>
            <person name="Ohkuma M."/>
            <person name="Kobayashi H."/>
        </authorList>
    </citation>
    <scope>NUCLEOTIDE SEQUENCE [LARGE SCALE GENOMIC DNA]</scope>
    <source>
        <strain evidence="2 3">YK48G</strain>
    </source>
</reference>
<keyword evidence="1" id="KW-0812">Transmembrane</keyword>
<proteinExistence type="predicted"/>
<keyword evidence="3" id="KW-1185">Reference proteome</keyword>
<feature type="transmembrane region" description="Helical" evidence="1">
    <location>
        <begin position="177"/>
        <end position="198"/>
    </location>
</feature>
<evidence type="ECO:0000313" key="2">
    <source>
        <dbReference type="EMBL" id="GHP13610.1"/>
    </source>
</evidence>
<feature type="transmembrane region" description="Helical" evidence="1">
    <location>
        <begin position="100"/>
        <end position="124"/>
    </location>
</feature>
<keyword evidence="1" id="KW-0472">Membrane</keyword>
<evidence type="ECO:0000256" key="1">
    <source>
        <dbReference type="SAM" id="Phobius"/>
    </source>
</evidence>
<feature type="transmembrane region" description="Helical" evidence="1">
    <location>
        <begin position="144"/>
        <end position="170"/>
    </location>
</feature>
<protein>
    <recommendedName>
        <fullName evidence="4">ABC-2 family transporter protein</fullName>
    </recommendedName>
</protein>
<gene>
    <name evidence="2" type="ORF">YK48G_10350</name>
</gene>
<dbReference type="EMBL" id="BNJR01000010">
    <property type="protein sequence ID" value="GHP13610.1"/>
    <property type="molecule type" value="Genomic_DNA"/>
</dbReference>
<organism evidence="2 3">
    <name type="scientific">Lentilactobacillus fungorum</name>
    <dbReference type="NCBI Taxonomy" id="2201250"/>
    <lineage>
        <taxon>Bacteria</taxon>
        <taxon>Bacillati</taxon>
        <taxon>Bacillota</taxon>
        <taxon>Bacilli</taxon>
        <taxon>Lactobacillales</taxon>
        <taxon>Lactobacillaceae</taxon>
        <taxon>Lentilactobacillus</taxon>
    </lineage>
</organism>
<evidence type="ECO:0000313" key="3">
    <source>
        <dbReference type="Proteomes" id="UP000604765"/>
    </source>
</evidence>
<keyword evidence="1" id="KW-1133">Transmembrane helix</keyword>
<accession>A0ABQ3VXH1</accession>
<evidence type="ECO:0008006" key="4">
    <source>
        <dbReference type="Google" id="ProtNLM"/>
    </source>
</evidence>
<feature type="transmembrane region" description="Helical" evidence="1">
    <location>
        <begin position="57"/>
        <end position="79"/>
    </location>
</feature>
<feature type="transmembrane region" description="Helical" evidence="1">
    <location>
        <begin position="18"/>
        <end position="37"/>
    </location>
</feature>